<proteinExistence type="predicted"/>
<keyword evidence="1" id="KW-0812">Transmembrane</keyword>
<sequence>MPTPPAVSAAARALVETLLWWVVTTAVWLATLTAISPPEALLAAACTLPCAVLARAARRDNGGRWRFRAGWIGWAGRVLAELPGQAAQVWRYALIRDRRRRSTISPVPLPAEAEPVAAPG</sequence>
<protein>
    <submittedName>
        <fullName evidence="2">Uncharacterized protein</fullName>
    </submittedName>
</protein>
<keyword evidence="1" id="KW-1133">Transmembrane helix</keyword>
<name>A0A1S1N6Z4_9MYCO</name>
<evidence type="ECO:0000313" key="3">
    <source>
        <dbReference type="Proteomes" id="UP000179734"/>
    </source>
</evidence>
<comment type="caution">
    <text evidence="2">The sequence shown here is derived from an EMBL/GenBank/DDBJ whole genome shotgun (WGS) entry which is preliminary data.</text>
</comment>
<feature type="transmembrane region" description="Helical" evidence="1">
    <location>
        <begin position="18"/>
        <end position="35"/>
    </location>
</feature>
<evidence type="ECO:0000256" key="1">
    <source>
        <dbReference type="SAM" id="Phobius"/>
    </source>
</evidence>
<dbReference type="RefSeq" id="WP_071029308.1">
    <property type="nucleotide sequence ID" value="NZ_MLQM01000190.1"/>
</dbReference>
<gene>
    <name evidence="2" type="ORF">BKN37_23290</name>
</gene>
<evidence type="ECO:0000313" key="2">
    <source>
        <dbReference type="EMBL" id="OHU95138.1"/>
    </source>
</evidence>
<dbReference type="Proteomes" id="UP000179734">
    <property type="component" value="Unassembled WGS sequence"/>
</dbReference>
<dbReference type="AlphaFoldDB" id="A0A1S1N6Z4"/>
<dbReference type="EMBL" id="MLQM01000190">
    <property type="protein sequence ID" value="OHU95138.1"/>
    <property type="molecule type" value="Genomic_DNA"/>
</dbReference>
<feature type="non-terminal residue" evidence="2">
    <location>
        <position position="120"/>
    </location>
</feature>
<reference evidence="2 3" key="1">
    <citation type="submission" date="2016-10" db="EMBL/GenBank/DDBJ databases">
        <title>Genome sequence of Mycobacterium talmonii.</title>
        <authorList>
            <person name="Greninger A.L."/>
            <person name="Elliott B."/>
            <person name="Vasireddy S."/>
            <person name="Vasireddy R."/>
        </authorList>
    </citation>
    <scope>NUCLEOTIDE SEQUENCE [LARGE SCALE GENOMIC DNA]</scope>
    <source>
        <strain evidence="3">NE-TNMC-100812</strain>
    </source>
</reference>
<accession>A0A1S1N6Z4</accession>
<organism evidence="2 3">
    <name type="scientific">Mycobacterium talmoniae</name>
    <dbReference type="NCBI Taxonomy" id="1858794"/>
    <lineage>
        <taxon>Bacteria</taxon>
        <taxon>Bacillati</taxon>
        <taxon>Actinomycetota</taxon>
        <taxon>Actinomycetes</taxon>
        <taxon>Mycobacteriales</taxon>
        <taxon>Mycobacteriaceae</taxon>
        <taxon>Mycobacterium</taxon>
    </lineage>
</organism>
<keyword evidence="3" id="KW-1185">Reference proteome</keyword>
<feature type="transmembrane region" description="Helical" evidence="1">
    <location>
        <begin position="41"/>
        <end position="58"/>
    </location>
</feature>
<keyword evidence="1" id="KW-0472">Membrane</keyword>